<evidence type="ECO:0000313" key="3">
    <source>
        <dbReference type="Proteomes" id="UP000535511"/>
    </source>
</evidence>
<accession>A0A7Y9E672</accession>
<proteinExistence type="predicted"/>
<dbReference type="AlphaFoldDB" id="A0A7Y9E672"/>
<keyword evidence="3" id="KW-1185">Reference proteome</keyword>
<dbReference type="EMBL" id="JACCBG010000001">
    <property type="protein sequence ID" value="NYD41865.1"/>
    <property type="molecule type" value="Genomic_DNA"/>
</dbReference>
<evidence type="ECO:0000313" key="2">
    <source>
        <dbReference type="EMBL" id="NYD41865.1"/>
    </source>
</evidence>
<name>A0A7Y9E672_9ACTN</name>
<dbReference type="Proteomes" id="UP000535511">
    <property type="component" value="Unassembled WGS sequence"/>
</dbReference>
<organism evidence="2 3">
    <name type="scientific">Nocardioides panaciterrulae</name>
    <dbReference type="NCBI Taxonomy" id="661492"/>
    <lineage>
        <taxon>Bacteria</taxon>
        <taxon>Bacillati</taxon>
        <taxon>Actinomycetota</taxon>
        <taxon>Actinomycetes</taxon>
        <taxon>Propionibacteriales</taxon>
        <taxon>Nocardioidaceae</taxon>
        <taxon>Nocardioides</taxon>
    </lineage>
</organism>
<gene>
    <name evidence="2" type="ORF">BJZ21_001948</name>
</gene>
<dbReference type="RefSeq" id="WP_179663552.1">
    <property type="nucleotide sequence ID" value="NZ_JACCBG010000001.1"/>
</dbReference>
<reference evidence="2 3" key="1">
    <citation type="submission" date="2020-07" db="EMBL/GenBank/DDBJ databases">
        <title>Sequencing the genomes of 1000 actinobacteria strains.</title>
        <authorList>
            <person name="Klenk H.-P."/>
        </authorList>
    </citation>
    <scope>NUCLEOTIDE SEQUENCE [LARGE SCALE GENOMIC DNA]</scope>
    <source>
        <strain evidence="2 3">DSM 21350</strain>
    </source>
</reference>
<feature type="region of interest" description="Disordered" evidence="1">
    <location>
        <begin position="1"/>
        <end position="33"/>
    </location>
</feature>
<protein>
    <recommendedName>
        <fullName evidence="4">DUF559 domain-containing protein</fullName>
    </recommendedName>
</protein>
<sequence>MSDEQRDDGKTAGQKGDPDKGDPDTTEDDDAPIRGEIRLVDYRRVAHGLYVKKREGLTDEDEFRRDLRAWRLVLPESAVFTHLTGARLLGWQLPKVPEQTPVFVAVDQKATRPSRAGLVCSRLVREVCPFRGGDLPVEAPEEILLRAARDLGTLDLTIMIDSARRLGHVDETKMKELLATKRPGVRVLRGAWELSNKLAESGGETVLRIFHEAMGVEVTVQVDLYDENGVHLGRADLLINGTTWLQEYDGAHHRDKKQQRTDLRRDRGLAGTPYVRRGYTLDDLINHPLVAMHELDRLLDRPHDPSRLEHWRRLVDNSLYSVRGRERVLNRWRRQTTLRDW</sequence>
<comment type="caution">
    <text evidence="2">The sequence shown here is derived from an EMBL/GenBank/DDBJ whole genome shotgun (WGS) entry which is preliminary data.</text>
</comment>
<evidence type="ECO:0000256" key="1">
    <source>
        <dbReference type="SAM" id="MobiDB-lite"/>
    </source>
</evidence>
<evidence type="ECO:0008006" key="4">
    <source>
        <dbReference type="Google" id="ProtNLM"/>
    </source>
</evidence>